<keyword evidence="1" id="KW-0479">Metal-binding</keyword>
<evidence type="ECO:0000256" key="1">
    <source>
        <dbReference type="ARBA" id="ARBA00023014"/>
    </source>
</evidence>
<dbReference type="PROSITE" id="PS00197">
    <property type="entry name" value="2FE2S_FER_1"/>
    <property type="match status" value="1"/>
</dbReference>
<dbReference type="GO" id="GO:0051537">
    <property type="term" value="F:2 iron, 2 sulfur cluster binding"/>
    <property type="evidence" value="ECO:0007669"/>
    <property type="project" value="InterPro"/>
</dbReference>
<proteinExistence type="predicted"/>
<dbReference type="Proteomes" id="UP001054902">
    <property type="component" value="Unassembled WGS sequence"/>
</dbReference>
<evidence type="ECO:0000313" key="3">
    <source>
        <dbReference type="EMBL" id="GFH54047.1"/>
    </source>
</evidence>
<dbReference type="Pfam" id="PF00111">
    <property type="entry name" value="Fer2"/>
    <property type="match status" value="1"/>
</dbReference>
<dbReference type="SMART" id="SM00228">
    <property type="entry name" value="PDZ"/>
    <property type="match status" value="1"/>
</dbReference>
<feature type="domain" description="PDZ" evidence="2">
    <location>
        <begin position="1"/>
        <end position="92"/>
    </location>
</feature>
<dbReference type="PROSITE" id="PS50106">
    <property type="entry name" value="PDZ"/>
    <property type="match status" value="1"/>
</dbReference>
<name>A0AAD3H815_9STRA</name>
<dbReference type="CDD" id="cd00207">
    <property type="entry name" value="fer2"/>
    <property type="match status" value="1"/>
</dbReference>
<dbReference type="SUPFAM" id="SSF54292">
    <property type="entry name" value="2Fe-2S ferredoxin-like"/>
    <property type="match status" value="1"/>
</dbReference>
<evidence type="ECO:0000259" key="2">
    <source>
        <dbReference type="PROSITE" id="PS50106"/>
    </source>
</evidence>
<accession>A0AAD3H815</accession>
<dbReference type="InterPro" id="IPR036034">
    <property type="entry name" value="PDZ_sf"/>
</dbReference>
<keyword evidence="1" id="KW-0408">Iron</keyword>
<dbReference type="InterPro" id="IPR001478">
    <property type="entry name" value="PDZ"/>
</dbReference>
<comment type="caution">
    <text evidence="3">The sequence shown here is derived from an EMBL/GenBank/DDBJ whole genome shotgun (WGS) entry which is preliminary data.</text>
</comment>
<dbReference type="EMBL" id="BLLK01000047">
    <property type="protein sequence ID" value="GFH54047.1"/>
    <property type="molecule type" value="Genomic_DNA"/>
</dbReference>
<organism evidence="3 4">
    <name type="scientific">Chaetoceros tenuissimus</name>
    <dbReference type="NCBI Taxonomy" id="426638"/>
    <lineage>
        <taxon>Eukaryota</taxon>
        <taxon>Sar</taxon>
        <taxon>Stramenopiles</taxon>
        <taxon>Ochrophyta</taxon>
        <taxon>Bacillariophyta</taxon>
        <taxon>Coscinodiscophyceae</taxon>
        <taxon>Chaetocerotophycidae</taxon>
        <taxon>Chaetocerotales</taxon>
        <taxon>Chaetocerotaceae</taxon>
        <taxon>Chaetoceros</taxon>
    </lineage>
</organism>
<gene>
    <name evidence="3" type="ORF">CTEN210_10523</name>
</gene>
<reference evidence="3 4" key="1">
    <citation type="journal article" date="2021" name="Sci. Rep.">
        <title>The genome of the diatom Chaetoceros tenuissimus carries an ancient integrated fragment of an extant virus.</title>
        <authorList>
            <person name="Hongo Y."/>
            <person name="Kimura K."/>
            <person name="Takaki Y."/>
            <person name="Yoshida Y."/>
            <person name="Baba S."/>
            <person name="Kobayashi G."/>
            <person name="Nagasaki K."/>
            <person name="Hano T."/>
            <person name="Tomaru Y."/>
        </authorList>
    </citation>
    <scope>NUCLEOTIDE SEQUENCE [LARGE SCALE GENOMIC DNA]</scope>
    <source>
        <strain evidence="3 4">NIES-3715</strain>
    </source>
</reference>
<dbReference type="Gene3D" id="2.30.42.10">
    <property type="match status" value="1"/>
</dbReference>
<keyword evidence="4" id="KW-1185">Reference proteome</keyword>
<protein>
    <recommendedName>
        <fullName evidence="2">PDZ domain-containing protein</fullName>
    </recommendedName>
</protein>
<dbReference type="SUPFAM" id="SSF50156">
    <property type="entry name" value="PDZ domain-like"/>
    <property type="match status" value="1"/>
</dbReference>
<dbReference type="InterPro" id="IPR006058">
    <property type="entry name" value="2Fe2S_fd_BS"/>
</dbReference>
<dbReference type="InterPro" id="IPR001041">
    <property type="entry name" value="2Fe-2S_ferredoxin-type"/>
</dbReference>
<dbReference type="CDD" id="cd00136">
    <property type="entry name" value="PDZ_canonical"/>
    <property type="match status" value="1"/>
</dbReference>
<evidence type="ECO:0000313" key="4">
    <source>
        <dbReference type="Proteomes" id="UP001054902"/>
    </source>
</evidence>
<dbReference type="InterPro" id="IPR036010">
    <property type="entry name" value="2Fe-2S_ferredoxin-like_sf"/>
</dbReference>
<sequence>MTRHSVSLQKPMGIILEIDEERPDLGILVRRIDENGSTAAACRAKPMETDICVRDRLLEINGVDVLDETLENVMDMIIEAPRDIDLVLGRDSDSIIVRWSNGIAVAAKVGDSFRSIASSDAYVKIPYLCESGGCGTCEQTIVIGSCEPRYIRPCCARVPQTDSEIFVSPSDRLKST</sequence>
<keyword evidence="1" id="KW-0411">Iron-sulfur</keyword>
<dbReference type="AlphaFoldDB" id="A0AAD3H815"/>